<sequence>MSKIVKIYDSVIENINQEINHSINQGSSTELKKEHEAYIAGLKAALQFVESENDLVYEDCAYEKFEEILLSYLDVETNQSTSLYPENIKDIVLEHMKDEFNEEE</sequence>
<evidence type="ECO:0000313" key="1">
    <source>
        <dbReference type="EMBL" id="GAF10789.1"/>
    </source>
</evidence>
<gene>
    <name evidence="1" type="ORF">JCM16418_5010</name>
</gene>
<reference evidence="1 2" key="1">
    <citation type="journal article" date="2014" name="Genome Announc.">
        <title>Draft Genome Sequence of Paenibacillus pini JCM 16418T, Isolated from the Rhizosphere of Pine Tree.</title>
        <authorList>
            <person name="Yuki M."/>
            <person name="Oshima K."/>
            <person name="Suda W."/>
            <person name="Oshida Y."/>
            <person name="Kitamura K."/>
            <person name="Iida Y."/>
            <person name="Hattori M."/>
            <person name="Ohkuma M."/>
        </authorList>
    </citation>
    <scope>NUCLEOTIDE SEQUENCE [LARGE SCALE GENOMIC DNA]</scope>
    <source>
        <strain evidence="1 2">JCM 16418</strain>
    </source>
</reference>
<name>W7Z8M1_9BACL</name>
<comment type="caution">
    <text evidence="1">The sequence shown here is derived from an EMBL/GenBank/DDBJ whole genome shotgun (WGS) entry which is preliminary data.</text>
</comment>
<evidence type="ECO:0000313" key="2">
    <source>
        <dbReference type="Proteomes" id="UP000019364"/>
    </source>
</evidence>
<dbReference type="EMBL" id="BAVZ01000037">
    <property type="protein sequence ID" value="GAF10789.1"/>
    <property type="molecule type" value="Genomic_DNA"/>
</dbReference>
<keyword evidence="2" id="KW-1185">Reference proteome</keyword>
<protein>
    <submittedName>
        <fullName evidence="1">Uncharacterized protein</fullName>
    </submittedName>
</protein>
<organism evidence="1 2">
    <name type="scientific">Paenibacillus pini JCM 16418</name>
    <dbReference type="NCBI Taxonomy" id="1236976"/>
    <lineage>
        <taxon>Bacteria</taxon>
        <taxon>Bacillati</taxon>
        <taxon>Bacillota</taxon>
        <taxon>Bacilli</taxon>
        <taxon>Bacillales</taxon>
        <taxon>Paenibacillaceae</taxon>
        <taxon>Paenibacillus</taxon>
    </lineage>
</organism>
<accession>W7Z8M1</accession>
<proteinExistence type="predicted"/>
<dbReference type="AlphaFoldDB" id="W7Z8M1"/>
<dbReference type="STRING" id="1236976.JCM16418_5010"/>
<dbReference type="Proteomes" id="UP000019364">
    <property type="component" value="Unassembled WGS sequence"/>
</dbReference>
<dbReference type="RefSeq" id="WP_036653535.1">
    <property type="nucleotide sequence ID" value="NZ_BAVZ01000037.1"/>
</dbReference>